<evidence type="ECO:0000313" key="1">
    <source>
        <dbReference type="EMBL" id="RPA76926.1"/>
    </source>
</evidence>
<dbReference type="EMBL" id="ML119735">
    <property type="protein sequence ID" value="RPA76926.1"/>
    <property type="molecule type" value="Genomic_DNA"/>
</dbReference>
<accession>A0A3N4HV28</accession>
<dbReference type="AlphaFoldDB" id="A0A3N4HV28"/>
<keyword evidence="2" id="KW-1185">Reference proteome</keyword>
<dbReference type="CDD" id="cd09917">
    <property type="entry name" value="F-box_SF"/>
    <property type="match status" value="1"/>
</dbReference>
<dbReference type="Proteomes" id="UP000275078">
    <property type="component" value="Unassembled WGS sequence"/>
</dbReference>
<proteinExistence type="predicted"/>
<gene>
    <name evidence="1" type="ORF">BJ508DRAFT_310672</name>
</gene>
<evidence type="ECO:0000313" key="2">
    <source>
        <dbReference type="Proteomes" id="UP000275078"/>
    </source>
</evidence>
<evidence type="ECO:0008006" key="3">
    <source>
        <dbReference type="Google" id="ProtNLM"/>
    </source>
</evidence>
<protein>
    <recommendedName>
        <fullName evidence="3">F-box domain-containing protein</fullName>
    </recommendedName>
</protein>
<reference evidence="1 2" key="1">
    <citation type="journal article" date="2018" name="Nat. Ecol. Evol.">
        <title>Pezizomycetes genomes reveal the molecular basis of ectomycorrhizal truffle lifestyle.</title>
        <authorList>
            <person name="Murat C."/>
            <person name="Payen T."/>
            <person name="Noel B."/>
            <person name="Kuo A."/>
            <person name="Morin E."/>
            <person name="Chen J."/>
            <person name="Kohler A."/>
            <person name="Krizsan K."/>
            <person name="Balestrini R."/>
            <person name="Da Silva C."/>
            <person name="Montanini B."/>
            <person name="Hainaut M."/>
            <person name="Levati E."/>
            <person name="Barry K.W."/>
            <person name="Belfiori B."/>
            <person name="Cichocki N."/>
            <person name="Clum A."/>
            <person name="Dockter R.B."/>
            <person name="Fauchery L."/>
            <person name="Guy J."/>
            <person name="Iotti M."/>
            <person name="Le Tacon F."/>
            <person name="Lindquist E.A."/>
            <person name="Lipzen A."/>
            <person name="Malagnac F."/>
            <person name="Mello A."/>
            <person name="Molinier V."/>
            <person name="Miyauchi S."/>
            <person name="Poulain J."/>
            <person name="Riccioni C."/>
            <person name="Rubini A."/>
            <person name="Sitrit Y."/>
            <person name="Splivallo R."/>
            <person name="Traeger S."/>
            <person name="Wang M."/>
            <person name="Zifcakova L."/>
            <person name="Wipf D."/>
            <person name="Zambonelli A."/>
            <person name="Paolocci F."/>
            <person name="Nowrousian M."/>
            <person name="Ottonello S."/>
            <person name="Baldrian P."/>
            <person name="Spatafora J.W."/>
            <person name="Henrissat B."/>
            <person name="Nagy L.G."/>
            <person name="Aury J.M."/>
            <person name="Wincker P."/>
            <person name="Grigoriev I.V."/>
            <person name="Bonfante P."/>
            <person name="Martin F.M."/>
        </authorList>
    </citation>
    <scope>NUCLEOTIDE SEQUENCE [LARGE SCALE GENOMIC DNA]</scope>
    <source>
        <strain evidence="1 2">RN42</strain>
    </source>
</reference>
<sequence>MQSDSSLRRADPFIIFPIELCFEVLTAPNLSANDIVSAAQVSRKWRGSVKAFITSGKFKRKEGLFENWEVICAEARRDRSPDLEGVYSRQLDSWAHIDITESAYGSRADIASIVVRRPKEIPGLTIIAKLLGDGRTLDIQCIGTVPTGYPKRRRVDLAQVIMKSRENSVCLQPFCVRFLVDRNETYANPHTILAFNVMECSCYLRPGKSQYRDCMPCDCCPGSALIGHFNCESRKHTRAVLAMASPSFQFNLITGEVKWLWHPNTEATDGLTRANFPALEWASRLTIPLGSLSSLLAHQCLTGLGLQWHEIAIVKPLPLLDGRLSFVLDRLRVSFDINTEYIEFGLQYHIVDISQTVGSSAWRQYTGTIPFEHIGWYEALSDDIENDRFQIQLTFENHTDQLRPTYNSSSPNNFPCLDDNGSRDLPAPTKEITTVLSCRFCLVLNGLRHQQSQPAPGTNDWHWDDSDFPVEYEQIQGSMGYAYAPTVWTSDIVVTTTQSPAPGAFEAPVQVTEVQVLPRTLEVYPSVDLSALEPAGLSVPVFYFHQLFPARRLLLIDRFQSDGRDTYQVRYILHFRNNESAEETILAAQGGSHKKHTEYSSWSRTILEEGASISWAEKVPPELLPPARYPWLSQLVPAQEEHNTFEDETSLNWVPFADRILLFDP</sequence>
<organism evidence="1 2">
    <name type="scientific">Ascobolus immersus RN42</name>
    <dbReference type="NCBI Taxonomy" id="1160509"/>
    <lineage>
        <taxon>Eukaryota</taxon>
        <taxon>Fungi</taxon>
        <taxon>Dikarya</taxon>
        <taxon>Ascomycota</taxon>
        <taxon>Pezizomycotina</taxon>
        <taxon>Pezizomycetes</taxon>
        <taxon>Pezizales</taxon>
        <taxon>Ascobolaceae</taxon>
        <taxon>Ascobolus</taxon>
    </lineage>
</organism>
<name>A0A3N4HV28_ASCIM</name>